<dbReference type="SUPFAM" id="SSF48452">
    <property type="entry name" value="TPR-like"/>
    <property type="match status" value="1"/>
</dbReference>
<sequence>MTSNPDTAVPSAQSLLAAGANALQRQQPHQAVAPLQQAAALDPHNPAIALYLARALAMAHDSAGAMEQVQRALQLAPDDALTHDRAGDVLTQCHLHERALAAFQRAVALAPDDPGYRYNLATSLTYHGRVAAAEREYEACIAVAPLHWQAHLALSRLRRQTAESNHVDCLRALLARPGNSVTATVYLNMALAKELEDLGEYPQAFAHLVRGKSAPRQLMGYSSAQDAALFDALARSVDHPPAGNGHPSREPIFILGMPRSGTTLVDRILASHPQVQSAGELHQFGAAWKEAMGGDGFRMFDPAHIAAGRVRDWAALGDRYLAGTRPLTGQLPRFTDKLPHNFLYLGYIARALPHATLVSVRRNPMDTCLGNFRLLFGPESPYFGYSYDLLDIGRYYLLFDRLMAHWDRHFPGRIIQVDYEALVADQEGGTRRLLEGAGLTWDPACLDFASHPAPVATASAGQVREPLHAGAVGRWKRYREQLAPLRALLEEGGVVIED</sequence>
<proteinExistence type="predicted"/>
<dbReference type="Gene3D" id="1.25.40.10">
    <property type="entry name" value="Tetratricopeptide repeat domain"/>
    <property type="match status" value="1"/>
</dbReference>
<evidence type="ECO:0000313" key="4">
    <source>
        <dbReference type="Proteomes" id="UP000593932"/>
    </source>
</evidence>
<dbReference type="EMBL" id="CP063657">
    <property type="protein sequence ID" value="QOW22086.1"/>
    <property type="molecule type" value="Genomic_DNA"/>
</dbReference>
<dbReference type="Pfam" id="PF13469">
    <property type="entry name" value="Sulfotransfer_3"/>
    <property type="match status" value="1"/>
</dbReference>
<keyword evidence="1" id="KW-0808">Transferase</keyword>
<dbReference type="InterPro" id="IPR019734">
    <property type="entry name" value="TPR_rpt"/>
</dbReference>
<evidence type="ECO:0000313" key="3">
    <source>
        <dbReference type="EMBL" id="QOW22086.1"/>
    </source>
</evidence>
<name>A0A7S6UKQ8_9GAMM</name>
<dbReference type="PANTHER" id="PTHR12788:SF10">
    <property type="entry name" value="PROTEIN-TYROSINE SULFOTRANSFERASE"/>
    <property type="match status" value="1"/>
</dbReference>
<dbReference type="Proteomes" id="UP000593932">
    <property type="component" value="Chromosome"/>
</dbReference>
<feature type="repeat" description="TPR" evidence="2">
    <location>
        <begin position="80"/>
        <end position="113"/>
    </location>
</feature>
<dbReference type="InterPro" id="IPR027417">
    <property type="entry name" value="P-loop_NTPase"/>
</dbReference>
<dbReference type="PROSITE" id="PS50005">
    <property type="entry name" value="TPR"/>
    <property type="match status" value="1"/>
</dbReference>
<dbReference type="SUPFAM" id="SSF52540">
    <property type="entry name" value="P-loop containing nucleoside triphosphate hydrolases"/>
    <property type="match status" value="1"/>
</dbReference>
<dbReference type="Pfam" id="PF13432">
    <property type="entry name" value="TPR_16"/>
    <property type="match status" value="1"/>
</dbReference>
<evidence type="ECO:0000256" key="2">
    <source>
        <dbReference type="PROSITE-ProRule" id="PRU00339"/>
    </source>
</evidence>
<keyword evidence="2" id="KW-0802">TPR repeat</keyword>
<gene>
    <name evidence="3" type="ORF">INQ42_00130</name>
</gene>
<dbReference type="Gene3D" id="3.40.50.300">
    <property type="entry name" value="P-loop containing nucleotide triphosphate hydrolases"/>
    <property type="match status" value="1"/>
</dbReference>
<dbReference type="InterPro" id="IPR011990">
    <property type="entry name" value="TPR-like_helical_dom_sf"/>
</dbReference>
<accession>A0A7S6UKQ8</accession>
<protein>
    <submittedName>
        <fullName evidence="3">Sulfotransferase</fullName>
    </submittedName>
</protein>
<reference evidence="3 4" key="1">
    <citation type="submission" date="2020-10" db="EMBL/GenBank/DDBJ databases">
        <title>complete genome sequencing of Lysobacter sp. H23M41.</title>
        <authorList>
            <person name="Bae J.-W."/>
            <person name="Lee S.-Y."/>
        </authorList>
    </citation>
    <scope>NUCLEOTIDE SEQUENCE [LARGE SCALE GENOMIC DNA]</scope>
    <source>
        <strain evidence="3 4">H23M41</strain>
    </source>
</reference>
<organism evidence="3 4">
    <name type="scientific">Novilysobacter avium</name>
    <dbReference type="NCBI Taxonomy" id="2781023"/>
    <lineage>
        <taxon>Bacteria</taxon>
        <taxon>Pseudomonadati</taxon>
        <taxon>Pseudomonadota</taxon>
        <taxon>Gammaproteobacteria</taxon>
        <taxon>Lysobacterales</taxon>
        <taxon>Lysobacteraceae</taxon>
        <taxon>Novilysobacter</taxon>
    </lineage>
</organism>
<evidence type="ECO:0000256" key="1">
    <source>
        <dbReference type="ARBA" id="ARBA00022679"/>
    </source>
</evidence>
<dbReference type="Pfam" id="PF14559">
    <property type="entry name" value="TPR_19"/>
    <property type="match status" value="1"/>
</dbReference>
<dbReference type="SMART" id="SM00028">
    <property type="entry name" value="TPR"/>
    <property type="match status" value="4"/>
</dbReference>
<dbReference type="RefSeq" id="WP_194034633.1">
    <property type="nucleotide sequence ID" value="NZ_CP063657.1"/>
</dbReference>
<keyword evidence="4" id="KW-1185">Reference proteome</keyword>
<dbReference type="InterPro" id="IPR026634">
    <property type="entry name" value="TPST-like"/>
</dbReference>
<dbReference type="PANTHER" id="PTHR12788">
    <property type="entry name" value="PROTEIN-TYROSINE SULFOTRANSFERASE 2"/>
    <property type="match status" value="1"/>
</dbReference>